<accession>A0ACB8AUR8</accession>
<sequence>SSRPTPLYVYFGNESKYRRCKPSCNLCAHVAYFQNLPDSFKDFAAENTGGNGFTDVFLTHCHRELFHEQWKILLDDEFLEAYEHGIVITCCDGLKWRFYLWIFTYSADYPEKILIATVRNRGICPCPRCLIPMTRVADMGKERDMLQRSLLARVDDGARQAKITTSRRLIYEKNYAVNTPKVEELLKPESLVPTLNAFTEKLSRFGLNIFAILVVDLLHEFELGVWKAIFIHLLRILDSLKGGLLNELDLR</sequence>
<keyword evidence="2" id="KW-1185">Reference proteome</keyword>
<name>A0ACB8AUR8_9AGAM</name>
<gene>
    <name evidence="1" type="ORF">BV22DRAFT_1026716</name>
</gene>
<dbReference type="EMBL" id="MU267151">
    <property type="protein sequence ID" value="KAH7917271.1"/>
    <property type="molecule type" value="Genomic_DNA"/>
</dbReference>
<protein>
    <submittedName>
        <fullName evidence="1">Uncharacterized protein</fullName>
    </submittedName>
</protein>
<evidence type="ECO:0000313" key="2">
    <source>
        <dbReference type="Proteomes" id="UP000790709"/>
    </source>
</evidence>
<feature type="non-terminal residue" evidence="1">
    <location>
        <position position="1"/>
    </location>
</feature>
<reference evidence="1" key="1">
    <citation type="journal article" date="2021" name="New Phytol.">
        <title>Evolutionary innovations through gain and loss of genes in the ectomycorrhizal Boletales.</title>
        <authorList>
            <person name="Wu G."/>
            <person name="Miyauchi S."/>
            <person name="Morin E."/>
            <person name="Kuo A."/>
            <person name="Drula E."/>
            <person name="Varga T."/>
            <person name="Kohler A."/>
            <person name="Feng B."/>
            <person name="Cao Y."/>
            <person name="Lipzen A."/>
            <person name="Daum C."/>
            <person name="Hundley H."/>
            <person name="Pangilinan J."/>
            <person name="Johnson J."/>
            <person name="Barry K."/>
            <person name="LaButti K."/>
            <person name="Ng V."/>
            <person name="Ahrendt S."/>
            <person name="Min B."/>
            <person name="Choi I.G."/>
            <person name="Park H."/>
            <person name="Plett J.M."/>
            <person name="Magnuson J."/>
            <person name="Spatafora J.W."/>
            <person name="Nagy L.G."/>
            <person name="Henrissat B."/>
            <person name="Grigoriev I.V."/>
            <person name="Yang Z.L."/>
            <person name="Xu J."/>
            <person name="Martin F.M."/>
        </authorList>
    </citation>
    <scope>NUCLEOTIDE SEQUENCE</scope>
    <source>
        <strain evidence="1">KUC20120723A-06</strain>
    </source>
</reference>
<evidence type="ECO:0000313" key="1">
    <source>
        <dbReference type="EMBL" id="KAH7917271.1"/>
    </source>
</evidence>
<organism evidence="1 2">
    <name type="scientific">Leucogyrophana mollusca</name>
    <dbReference type="NCBI Taxonomy" id="85980"/>
    <lineage>
        <taxon>Eukaryota</taxon>
        <taxon>Fungi</taxon>
        <taxon>Dikarya</taxon>
        <taxon>Basidiomycota</taxon>
        <taxon>Agaricomycotina</taxon>
        <taxon>Agaricomycetes</taxon>
        <taxon>Agaricomycetidae</taxon>
        <taxon>Boletales</taxon>
        <taxon>Boletales incertae sedis</taxon>
        <taxon>Leucogyrophana</taxon>
    </lineage>
</organism>
<dbReference type="Proteomes" id="UP000790709">
    <property type="component" value="Unassembled WGS sequence"/>
</dbReference>
<comment type="caution">
    <text evidence="1">The sequence shown here is derived from an EMBL/GenBank/DDBJ whole genome shotgun (WGS) entry which is preliminary data.</text>
</comment>
<proteinExistence type="predicted"/>